<organism evidence="3 4">
    <name type="scientific">Alcaligenes ammonioxydans</name>
    <dbReference type="NCBI Taxonomy" id="2582914"/>
    <lineage>
        <taxon>Bacteria</taxon>
        <taxon>Pseudomonadati</taxon>
        <taxon>Pseudomonadota</taxon>
        <taxon>Betaproteobacteria</taxon>
        <taxon>Burkholderiales</taxon>
        <taxon>Alcaligenaceae</taxon>
        <taxon>Alcaligenes</taxon>
    </lineage>
</organism>
<feature type="domain" description="HTH merR-type" evidence="2">
    <location>
        <begin position="5"/>
        <end position="74"/>
    </location>
</feature>
<evidence type="ECO:0000256" key="1">
    <source>
        <dbReference type="SAM" id="Coils"/>
    </source>
</evidence>
<evidence type="ECO:0000313" key="3">
    <source>
        <dbReference type="EMBL" id="QXX78764.1"/>
    </source>
</evidence>
<keyword evidence="1" id="KW-0175">Coiled coil</keyword>
<dbReference type="InterPro" id="IPR000551">
    <property type="entry name" value="MerR-type_HTH_dom"/>
</dbReference>
<dbReference type="RefSeq" id="WP_219235932.1">
    <property type="nucleotide sequence ID" value="NZ_CP049362.1"/>
</dbReference>
<proteinExistence type="predicted"/>
<gene>
    <name evidence="3" type="ORF">FE795_06880</name>
</gene>
<dbReference type="SMART" id="SM00422">
    <property type="entry name" value="HTH_MERR"/>
    <property type="match status" value="1"/>
</dbReference>
<protein>
    <submittedName>
        <fullName evidence="3">MerR family transcriptional regulator</fullName>
    </submittedName>
</protein>
<accession>A0ABX8SST9</accession>
<dbReference type="PANTHER" id="PTHR30204">
    <property type="entry name" value="REDOX-CYCLING DRUG-SENSING TRANSCRIPTIONAL ACTIVATOR SOXR"/>
    <property type="match status" value="1"/>
</dbReference>
<feature type="coiled-coil region" evidence="1">
    <location>
        <begin position="80"/>
        <end position="110"/>
    </location>
</feature>
<sequence length="335" mass="36798">MKSSNLTVGEVARRTGLTVRTLHHYDAIGLVQPSGRSESGYRLYNARDIERLHSVTSLKQLGLSLDVIGVALAGGGIAPLELVGRQIMEAERTIEQARALKENLQLLHDTLLTNNGGEDNTEALLAGVHLLTSYQRFLPVHGIRKLLGKWRQARPRWEPLAAALSHCQRSDAPVDMPEVQRLAQQWMNVAMAVFGGQLSAVMQWTQMHRQAPETAAHAGLDPALLTYLERAIGARMAALERHLSAEDLARLDGSLGPEWEKFTADGHALLQAGTLPNTPEACALHARYLDLLARTVRHDAALAEKMRQAYSAEPILAHGHFVSPELRAYLAQITP</sequence>
<dbReference type="Proteomes" id="UP000826050">
    <property type="component" value="Chromosome"/>
</dbReference>
<dbReference type="Pfam" id="PF07739">
    <property type="entry name" value="TipAS"/>
    <property type="match status" value="1"/>
</dbReference>
<dbReference type="PROSITE" id="PS00552">
    <property type="entry name" value="HTH_MERR_1"/>
    <property type="match status" value="1"/>
</dbReference>
<keyword evidence="4" id="KW-1185">Reference proteome</keyword>
<dbReference type="PANTHER" id="PTHR30204:SF90">
    <property type="entry name" value="HTH-TYPE TRANSCRIPTIONAL ACTIVATOR MTA"/>
    <property type="match status" value="1"/>
</dbReference>
<evidence type="ECO:0000313" key="4">
    <source>
        <dbReference type="Proteomes" id="UP000826050"/>
    </source>
</evidence>
<dbReference type="PROSITE" id="PS50937">
    <property type="entry name" value="HTH_MERR_2"/>
    <property type="match status" value="1"/>
</dbReference>
<reference evidence="3 4" key="1">
    <citation type="submission" date="2020-02" db="EMBL/GenBank/DDBJ databases">
        <title>Partial ammonium oxidation to N2 by heterotrophic bacteria.</title>
        <authorList>
            <person name="Wu M."/>
        </authorList>
    </citation>
    <scope>NUCLEOTIDE SEQUENCE [LARGE SCALE GENOMIC DNA]</scope>
    <source>
        <strain evidence="3 4">HO-1</strain>
    </source>
</reference>
<name>A0ABX8SST9_9BURK</name>
<dbReference type="EMBL" id="CP049362">
    <property type="protein sequence ID" value="QXX78764.1"/>
    <property type="molecule type" value="Genomic_DNA"/>
</dbReference>
<dbReference type="InterPro" id="IPR012925">
    <property type="entry name" value="TipAS_dom"/>
</dbReference>
<dbReference type="InterPro" id="IPR047057">
    <property type="entry name" value="MerR_fam"/>
</dbReference>
<evidence type="ECO:0000259" key="2">
    <source>
        <dbReference type="PROSITE" id="PS50937"/>
    </source>
</evidence>
<dbReference type="Pfam" id="PF13411">
    <property type="entry name" value="MerR_1"/>
    <property type="match status" value="1"/>
</dbReference>